<dbReference type="GO" id="GO:0004867">
    <property type="term" value="F:serine-type endopeptidase inhibitor activity"/>
    <property type="evidence" value="ECO:0007669"/>
    <property type="project" value="TreeGrafter"/>
</dbReference>
<dbReference type="PANTHER" id="PTHR19441">
    <property type="entry name" value="WHEY ACDIC PROTEIN WAP"/>
    <property type="match status" value="1"/>
</dbReference>
<dbReference type="Pfam" id="PF00095">
    <property type="entry name" value="WAP"/>
    <property type="match status" value="1"/>
</dbReference>
<reference evidence="2" key="1">
    <citation type="submission" date="2025-08" db="UniProtKB">
        <authorList>
            <consortium name="Ensembl"/>
        </authorList>
    </citation>
    <scope>IDENTIFICATION</scope>
</reference>
<dbReference type="AlphaFoldDB" id="A0A671N0W7"/>
<dbReference type="SMART" id="SM00217">
    <property type="entry name" value="WAP"/>
    <property type="match status" value="1"/>
</dbReference>
<dbReference type="InterPro" id="IPR008197">
    <property type="entry name" value="WAP_dom"/>
</dbReference>
<keyword evidence="3" id="KW-1185">Reference proteome</keyword>
<dbReference type="InterPro" id="IPR050514">
    <property type="entry name" value="WAP_four-disulfide_core"/>
</dbReference>
<dbReference type="CDD" id="cd00199">
    <property type="entry name" value="WAP"/>
    <property type="match status" value="1"/>
</dbReference>
<dbReference type="InterPro" id="IPR036645">
    <property type="entry name" value="Elafin-like_sf"/>
</dbReference>
<proteinExistence type="predicted"/>
<dbReference type="GO" id="GO:0045087">
    <property type="term" value="P:innate immune response"/>
    <property type="evidence" value="ECO:0007669"/>
    <property type="project" value="TreeGrafter"/>
</dbReference>
<dbReference type="GO" id="GO:0005615">
    <property type="term" value="C:extracellular space"/>
    <property type="evidence" value="ECO:0007669"/>
    <property type="project" value="TreeGrafter"/>
</dbReference>
<dbReference type="PRINTS" id="PR00003">
    <property type="entry name" value="4DISULPHCORE"/>
</dbReference>
<dbReference type="PANTHER" id="PTHR19441:SF95">
    <property type="entry name" value="PERLWAPIN ISOFORM X1"/>
    <property type="match status" value="1"/>
</dbReference>
<dbReference type="Ensembl" id="ENSSANT00000042001.1">
    <property type="protein sequence ID" value="ENSSANP00000039477.1"/>
    <property type="gene ID" value="ENSSANG00000020060.1"/>
</dbReference>
<dbReference type="GO" id="GO:0019731">
    <property type="term" value="P:antibacterial humoral response"/>
    <property type="evidence" value="ECO:0007669"/>
    <property type="project" value="TreeGrafter"/>
</dbReference>
<dbReference type="FunFam" id="4.10.75.10:FF:000001">
    <property type="entry name" value="Anosmin 1"/>
    <property type="match status" value="1"/>
</dbReference>
<dbReference type="PROSITE" id="PS51390">
    <property type="entry name" value="WAP"/>
    <property type="match status" value="1"/>
</dbReference>
<sequence length="76" mass="8086">PKLSGAFSDLLSLSCVCITEKPGVCPKTNPEDDMIGACVELCSQDGDCPNDEKCCSNGCGHHCMSPYKGIYIVILM</sequence>
<accession>A0A671N0W7</accession>
<evidence type="ECO:0000313" key="2">
    <source>
        <dbReference type="Ensembl" id="ENSSANP00000039477.1"/>
    </source>
</evidence>
<dbReference type="Gene3D" id="4.10.75.10">
    <property type="entry name" value="Elafin-like"/>
    <property type="match status" value="1"/>
</dbReference>
<organism evidence="2 3">
    <name type="scientific">Sinocyclocheilus anshuiensis</name>
    <dbReference type="NCBI Taxonomy" id="1608454"/>
    <lineage>
        <taxon>Eukaryota</taxon>
        <taxon>Metazoa</taxon>
        <taxon>Chordata</taxon>
        <taxon>Craniata</taxon>
        <taxon>Vertebrata</taxon>
        <taxon>Euteleostomi</taxon>
        <taxon>Actinopterygii</taxon>
        <taxon>Neopterygii</taxon>
        <taxon>Teleostei</taxon>
        <taxon>Ostariophysi</taxon>
        <taxon>Cypriniformes</taxon>
        <taxon>Cyprinidae</taxon>
        <taxon>Cyprininae</taxon>
        <taxon>Sinocyclocheilus</taxon>
    </lineage>
</organism>
<evidence type="ECO:0000313" key="3">
    <source>
        <dbReference type="Proteomes" id="UP000472260"/>
    </source>
</evidence>
<name>A0A671N0W7_9TELE</name>
<evidence type="ECO:0000259" key="1">
    <source>
        <dbReference type="PROSITE" id="PS51390"/>
    </source>
</evidence>
<feature type="domain" description="WAP" evidence="1">
    <location>
        <begin position="18"/>
        <end position="67"/>
    </location>
</feature>
<dbReference type="Proteomes" id="UP000472260">
    <property type="component" value="Unassembled WGS sequence"/>
</dbReference>
<reference evidence="2" key="2">
    <citation type="submission" date="2025-09" db="UniProtKB">
        <authorList>
            <consortium name="Ensembl"/>
        </authorList>
    </citation>
    <scope>IDENTIFICATION</scope>
</reference>
<protein>
    <recommendedName>
        <fullName evidence="1">WAP domain-containing protein</fullName>
    </recommendedName>
</protein>
<dbReference type="SUPFAM" id="SSF57256">
    <property type="entry name" value="Elafin-like"/>
    <property type="match status" value="1"/>
</dbReference>